<sequence length="256" mass="28480">MRRLRRHLRLARIATVLLAGLVLASAIELGRRIGVQTSMARKQRLTCWFLVRLARALPLRVRIIGDRPREPMLWVANHISWSDIPLLGALLPISFLAKAEVRQWPVLGWLAQQVGTLFIRRGAGDAGRVSRELAGHLHHGRHLLIFPEGTSTDGSTLRTFHSRLFACAVESGCPVQPVAIRYLRDGQADPLAPFIGDDELPAHLLRLLDAEVAQVEIHLLPPISSHDRSPRELARQAQEAIALTLFGDTPQLQRAA</sequence>
<organism evidence="9 10">
    <name type="scientific">Stutzerimonas degradans</name>
    <dbReference type="NCBI Taxonomy" id="2968968"/>
    <lineage>
        <taxon>Bacteria</taxon>
        <taxon>Pseudomonadati</taxon>
        <taxon>Pseudomonadota</taxon>
        <taxon>Gammaproteobacteria</taxon>
        <taxon>Pseudomonadales</taxon>
        <taxon>Pseudomonadaceae</taxon>
        <taxon>Stutzerimonas</taxon>
    </lineage>
</organism>
<keyword evidence="10" id="KW-1185">Reference proteome</keyword>
<keyword evidence="4" id="KW-1133">Transmembrane helix</keyword>
<evidence type="ECO:0000256" key="7">
    <source>
        <dbReference type="ARBA" id="ARBA00023315"/>
    </source>
</evidence>
<keyword evidence="2 9" id="KW-0808">Transferase</keyword>
<dbReference type="InterPro" id="IPR002123">
    <property type="entry name" value="Plipid/glycerol_acylTrfase"/>
</dbReference>
<evidence type="ECO:0000256" key="3">
    <source>
        <dbReference type="ARBA" id="ARBA00022692"/>
    </source>
</evidence>
<dbReference type="GO" id="GO:0016020">
    <property type="term" value="C:membrane"/>
    <property type="evidence" value="ECO:0007669"/>
    <property type="project" value="UniProtKB-SubCell"/>
</dbReference>
<evidence type="ECO:0000256" key="1">
    <source>
        <dbReference type="ARBA" id="ARBA00004370"/>
    </source>
</evidence>
<dbReference type="GO" id="GO:0006629">
    <property type="term" value="P:lipid metabolic process"/>
    <property type="evidence" value="ECO:0007669"/>
    <property type="project" value="UniProtKB-KW"/>
</dbReference>
<gene>
    <name evidence="9" type="ORF">CXK95_02585</name>
</gene>
<name>A0A8E2QHK1_9GAMM</name>
<dbReference type="GO" id="GO:0016746">
    <property type="term" value="F:acyltransferase activity"/>
    <property type="evidence" value="ECO:0007669"/>
    <property type="project" value="UniProtKB-KW"/>
</dbReference>
<keyword evidence="5" id="KW-0443">Lipid metabolism</keyword>
<dbReference type="Proteomes" id="UP000235881">
    <property type="component" value="Unassembled WGS sequence"/>
</dbReference>
<keyword evidence="3" id="KW-0812">Transmembrane</keyword>
<evidence type="ECO:0000256" key="5">
    <source>
        <dbReference type="ARBA" id="ARBA00023098"/>
    </source>
</evidence>
<keyword evidence="7 9" id="KW-0012">Acyltransferase</keyword>
<dbReference type="CDD" id="cd07989">
    <property type="entry name" value="LPLAT_AGPAT-like"/>
    <property type="match status" value="1"/>
</dbReference>
<comment type="subcellular location">
    <subcellularLocation>
        <location evidence="1">Membrane</location>
    </subcellularLocation>
</comment>
<comment type="caution">
    <text evidence="9">The sequence shown here is derived from an EMBL/GenBank/DDBJ whole genome shotgun (WGS) entry which is preliminary data.</text>
</comment>
<dbReference type="SUPFAM" id="SSF69593">
    <property type="entry name" value="Glycerol-3-phosphate (1)-acyltransferase"/>
    <property type="match status" value="1"/>
</dbReference>
<dbReference type="EMBL" id="POUK01000001">
    <property type="protein sequence ID" value="PNF78199.1"/>
    <property type="molecule type" value="Genomic_DNA"/>
</dbReference>
<dbReference type="RefSeq" id="WP_102827539.1">
    <property type="nucleotide sequence ID" value="NZ_CP065721.1"/>
</dbReference>
<dbReference type="PANTHER" id="PTHR23063:SF52">
    <property type="entry name" value="LYSOPHOSPHATIDYLCHOLINE ACYLTRANSFERASE"/>
    <property type="match status" value="1"/>
</dbReference>
<evidence type="ECO:0000256" key="6">
    <source>
        <dbReference type="ARBA" id="ARBA00023136"/>
    </source>
</evidence>
<proteinExistence type="predicted"/>
<feature type="domain" description="Phospholipid/glycerol acyltransferase" evidence="8">
    <location>
        <begin position="72"/>
        <end position="183"/>
    </location>
</feature>
<accession>A0A8E2QHK1</accession>
<evidence type="ECO:0000313" key="9">
    <source>
        <dbReference type="EMBL" id="PNF78199.1"/>
    </source>
</evidence>
<reference evidence="9 10" key="1">
    <citation type="submission" date="2018-01" db="EMBL/GenBank/DDBJ databases">
        <title>Denitrification phenotypes of diverse strains of Pseudomonas stutzeri.</title>
        <authorList>
            <person name="Milligan D.A."/>
            <person name="Bergaust L."/>
            <person name="Bakken L.R."/>
            <person name="Frostegard A."/>
        </authorList>
    </citation>
    <scope>NUCLEOTIDE SEQUENCE [LARGE SCALE GENOMIC DNA]</scope>
    <source>
        <strain evidence="9 10">DSM 50238</strain>
    </source>
</reference>
<evidence type="ECO:0000256" key="4">
    <source>
        <dbReference type="ARBA" id="ARBA00022989"/>
    </source>
</evidence>
<dbReference type="Pfam" id="PF01553">
    <property type="entry name" value="Acyltransferase"/>
    <property type="match status" value="1"/>
</dbReference>
<protein>
    <submittedName>
        <fullName evidence="9">1-acyl-sn-glycerol-3-phosphate acyltransferase</fullName>
    </submittedName>
</protein>
<evidence type="ECO:0000259" key="8">
    <source>
        <dbReference type="SMART" id="SM00563"/>
    </source>
</evidence>
<dbReference type="AlphaFoldDB" id="A0A8E2QHK1"/>
<evidence type="ECO:0000313" key="10">
    <source>
        <dbReference type="Proteomes" id="UP000235881"/>
    </source>
</evidence>
<keyword evidence="6" id="KW-0472">Membrane</keyword>
<evidence type="ECO:0000256" key="2">
    <source>
        <dbReference type="ARBA" id="ARBA00022679"/>
    </source>
</evidence>
<dbReference type="PANTHER" id="PTHR23063">
    <property type="entry name" value="PHOSPHOLIPID ACYLTRANSFERASE"/>
    <property type="match status" value="1"/>
</dbReference>
<dbReference type="SMART" id="SM00563">
    <property type="entry name" value="PlsC"/>
    <property type="match status" value="1"/>
</dbReference>